<keyword evidence="6" id="KW-0548">Nucleotidyltransferase</keyword>
<feature type="non-terminal residue" evidence="14">
    <location>
        <position position="1"/>
    </location>
</feature>
<evidence type="ECO:0000256" key="6">
    <source>
        <dbReference type="ARBA" id="ARBA00022695"/>
    </source>
</evidence>
<dbReference type="NCBIfam" id="TIGR00663">
    <property type="entry name" value="dnan"/>
    <property type="match status" value="1"/>
</dbReference>
<dbReference type="EMBL" id="AZHW01000506">
    <property type="protein sequence ID" value="ETW98906.1"/>
    <property type="molecule type" value="Genomic_DNA"/>
</dbReference>
<dbReference type="GO" id="GO:0008408">
    <property type="term" value="F:3'-5' exonuclease activity"/>
    <property type="evidence" value="ECO:0007669"/>
    <property type="project" value="InterPro"/>
</dbReference>
<gene>
    <name evidence="14" type="ORF">ETSY1_16895</name>
</gene>
<dbReference type="GO" id="GO:0009360">
    <property type="term" value="C:DNA polymerase III complex"/>
    <property type="evidence" value="ECO:0007669"/>
    <property type="project" value="InterPro"/>
</dbReference>
<evidence type="ECO:0000256" key="9">
    <source>
        <dbReference type="ARBA" id="ARBA00023125"/>
    </source>
</evidence>
<dbReference type="GO" id="GO:0003887">
    <property type="term" value="F:DNA-directed DNA polymerase activity"/>
    <property type="evidence" value="ECO:0007669"/>
    <property type="project" value="UniProtKB-KW"/>
</dbReference>
<reference evidence="14 15" key="1">
    <citation type="journal article" date="2014" name="Nature">
        <title>An environmental bacterial taxon with a large and distinct metabolic repertoire.</title>
        <authorList>
            <person name="Wilson M.C."/>
            <person name="Mori T."/>
            <person name="Ruckert C."/>
            <person name="Uria A.R."/>
            <person name="Helf M.J."/>
            <person name="Takada K."/>
            <person name="Gernert C."/>
            <person name="Steffens U.A."/>
            <person name="Heycke N."/>
            <person name="Schmitt S."/>
            <person name="Rinke C."/>
            <person name="Helfrich E.J."/>
            <person name="Brachmann A.O."/>
            <person name="Gurgui C."/>
            <person name="Wakimoto T."/>
            <person name="Kracht M."/>
            <person name="Crusemann M."/>
            <person name="Hentschel U."/>
            <person name="Abe I."/>
            <person name="Matsunaga S."/>
            <person name="Kalinowski J."/>
            <person name="Takeyama H."/>
            <person name="Piel J."/>
        </authorList>
    </citation>
    <scope>NUCLEOTIDE SEQUENCE [LARGE SCALE GENOMIC DNA]</scope>
    <source>
        <strain evidence="15">TSY1</strain>
    </source>
</reference>
<accession>W4LNF6</accession>
<evidence type="ECO:0000256" key="7">
    <source>
        <dbReference type="ARBA" id="ARBA00022705"/>
    </source>
</evidence>
<dbReference type="Pfam" id="PF02768">
    <property type="entry name" value="DNA_pol3_beta_3"/>
    <property type="match status" value="1"/>
</dbReference>
<evidence type="ECO:0000256" key="8">
    <source>
        <dbReference type="ARBA" id="ARBA00022932"/>
    </source>
</evidence>
<dbReference type="InterPro" id="IPR022635">
    <property type="entry name" value="DNA_polIII_beta_C"/>
</dbReference>
<feature type="domain" description="DNA polymerase III beta sliding clamp C-terminal" evidence="13">
    <location>
        <begin position="171"/>
        <end position="289"/>
    </location>
</feature>
<dbReference type="InterPro" id="IPR022637">
    <property type="entry name" value="DNA_polIII_beta_cen"/>
</dbReference>
<evidence type="ECO:0000259" key="13">
    <source>
        <dbReference type="Pfam" id="PF02768"/>
    </source>
</evidence>
<evidence type="ECO:0000256" key="1">
    <source>
        <dbReference type="ARBA" id="ARBA00004496"/>
    </source>
</evidence>
<evidence type="ECO:0000313" key="15">
    <source>
        <dbReference type="Proteomes" id="UP000019141"/>
    </source>
</evidence>
<dbReference type="InterPro" id="IPR046938">
    <property type="entry name" value="DNA_clamp_sf"/>
</dbReference>
<dbReference type="PANTHER" id="PTHR30478:SF0">
    <property type="entry name" value="BETA SLIDING CLAMP"/>
    <property type="match status" value="1"/>
</dbReference>
<dbReference type="AlphaFoldDB" id="W4LNF6"/>
<dbReference type="Pfam" id="PF02767">
    <property type="entry name" value="DNA_pol3_beta_2"/>
    <property type="match status" value="1"/>
</dbReference>
<keyword evidence="7" id="KW-0235">DNA replication</keyword>
<proteinExistence type="inferred from homology"/>
<organism evidence="14 15">
    <name type="scientific">Entotheonella factor</name>
    <dbReference type="NCBI Taxonomy" id="1429438"/>
    <lineage>
        <taxon>Bacteria</taxon>
        <taxon>Pseudomonadati</taxon>
        <taxon>Nitrospinota/Tectimicrobiota group</taxon>
        <taxon>Candidatus Tectimicrobiota</taxon>
        <taxon>Candidatus Entotheonellia</taxon>
        <taxon>Candidatus Entotheonellales</taxon>
        <taxon>Candidatus Entotheonellaceae</taxon>
        <taxon>Candidatus Entotheonella</taxon>
    </lineage>
</organism>
<keyword evidence="9" id="KW-0238">DNA-binding</keyword>
<evidence type="ECO:0000256" key="5">
    <source>
        <dbReference type="ARBA" id="ARBA00022679"/>
    </source>
</evidence>
<dbReference type="PANTHER" id="PTHR30478">
    <property type="entry name" value="DNA POLYMERASE III SUBUNIT BETA"/>
    <property type="match status" value="1"/>
</dbReference>
<protein>
    <recommendedName>
        <fullName evidence="3">Beta sliding clamp</fullName>
    </recommendedName>
    <alternativeName>
        <fullName evidence="11">Beta-clamp processivity factor</fullName>
    </alternativeName>
    <alternativeName>
        <fullName evidence="10">DNA polymerase III beta sliding clamp subunit</fullName>
    </alternativeName>
</protein>
<dbReference type="PATRIC" id="fig|1429438.4.peg.3323"/>
<dbReference type="Proteomes" id="UP000019141">
    <property type="component" value="Unassembled WGS sequence"/>
</dbReference>
<dbReference type="GO" id="GO:0006271">
    <property type="term" value="P:DNA strand elongation involved in DNA replication"/>
    <property type="evidence" value="ECO:0007669"/>
    <property type="project" value="TreeGrafter"/>
</dbReference>
<feature type="domain" description="DNA polymerase III beta sliding clamp central" evidence="12">
    <location>
        <begin position="54"/>
        <end position="167"/>
    </location>
</feature>
<comment type="caution">
    <text evidence="14">The sequence shown here is derived from an EMBL/GenBank/DDBJ whole genome shotgun (WGS) entry which is preliminary data.</text>
</comment>
<evidence type="ECO:0000256" key="3">
    <source>
        <dbReference type="ARBA" id="ARBA00021035"/>
    </source>
</evidence>
<dbReference type="Gene3D" id="3.10.150.10">
    <property type="entry name" value="DNA Polymerase III, subunit A, domain 2"/>
    <property type="match status" value="3"/>
</dbReference>
<evidence type="ECO:0000256" key="4">
    <source>
        <dbReference type="ARBA" id="ARBA00022490"/>
    </source>
</evidence>
<dbReference type="CDD" id="cd00140">
    <property type="entry name" value="beta_clamp"/>
    <property type="match status" value="1"/>
</dbReference>
<dbReference type="SMART" id="SM00480">
    <property type="entry name" value="POL3Bc"/>
    <property type="match status" value="1"/>
</dbReference>
<dbReference type="HOGENOM" id="CLU_958122_0_0_7"/>
<dbReference type="GO" id="GO:0003677">
    <property type="term" value="F:DNA binding"/>
    <property type="evidence" value="ECO:0007669"/>
    <property type="project" value="UniProtKB-KW"/>
</dbReference>
<dbReference type="GO" id="GO:0005737">
    <property type="term" value="C:cytoplasm"/>
    <property type="evidence" value="ECO:0007669"/>
    <property type="project" value="UniProtKB-SubCell"/>
</dbReference>
<dbReference type="InterPro" id="IPR001001">
    <property type="entry name" value="DNA_polIII_beta"/>
</dbReference>
<keyword evidence="15" id="KW-1185">Reference proteome</keyword>
<keyword evidence="8" id="KW-0239">DNA-directed DNA polymerase</keyword>
<dbReference type="SUPFAM" id="SSF55979">
    <property type="entry name" value="DNA clamp"/>
    <property type="match status" value="2"/>
</dbReference>
<comment type="subcellular location">
    <subcellularLocation>
        <location evidence="1">Cytoplasm</location>
    </subcellularLocation>
</comment>
<evidence type="ECO:0000256" key="10">
    <source>
        <dbReference type="ARBA" id="ARBA00030988"/>
    </source>
</evidence>
<keyword evidence="4" id="KW-0963">Cytoplasm</keyword>
<sequence>ILRELPAGEAVTLSVETQGWARITAGKAAFKVPCLPAEEYPALPPVDEGDFSAISFDTLEEMIRHTTFATSHDETRYTLSGVLVVSDGQDVTMVATDGHRLAHVKREMPLGKELRVIIPRKALEEVDRFASDSDSKEISLAPLENHLVFQRGQATLVTRLIEGQFPDYEGVIPKDFSRRALVEHDHLLRALRRVSLLSNEKTRPVKIEFDKERLTLRSNTPEMGEAVEEIPAEYDGEPMDMGFNARYLLEALAVMSSEQVAIELNDPLSPGVLRCHGDEDYFYVVMPMRV</sequence>
<evidence type="ECO:0000256" key="11">
    <source>
        <dbReference type="ARBA" id="ARBA00033276"/>
    </source>
</evidence>
<comment type="similarity">
    <text evidence="2">Belongs to the beta sliding clamp family.</text>
</comment>
<name>W4LNF6_ENTF1</name>
<evidence type="ECO:0000256" key="2">
    <source>
        <dbReference type="ARBA" id="ARBA00010752"/>
    </source>
</evidence>
<evidence type="ECO:0000259" key="12">
    <source>
        <dbReference type="Pfam" id="PF02767"/>
    </source>
</evidence>
<keyword evidence="5" id="KW-0808">Transferase</keyword>
<evidence type="ECO:0000313" key="14">
    <source>
        <dbReference type="EMBL" id="ETW98906.1"/>
    </source>
</evidence>